<organism evidence="1">
    <name type="scientific">Rhizophora mucronata</name>
    <name type="common">Asiatic mangrove</name>
    <dbReference type="NCBI Taxonomy" id="61149"/>
    <lineage>
        <taxon>Eukaryota</taxon>
        <taxon>Viridiplantae</taxon>
        <taxon>Streptophyta</taxon>
        <taxon>Embryophyta</taxon>
        <taxon>Tracheophyta</taxon>
        <taxon>Spermatophyta</taxon>
        <taxon>Magnoliopsida</taxon>
        <taxon>eudicotyledons</taxon>
        <taxon>Gunneridae</taxon>
        <taxon>Pentapetalae</taxon>
        <taxon>rosids</taxon>
        <taxon>fabids</taxon>
        <taxon>Malpighiales</taxon>
        <taxon>Rhizophoraceae</taxon>
        <taxon>Rhizophora</taxon>
    </lineage>
</organism>
<proteinExistence type="predicted"/>
<dbReference type="EMBL" id="GGEC01082752">
    <property type="protein sequence ID" value="MBX63236.1"/>
    <property type="molecule type" value="Transcribed_RNA"/>
</dbReference>
<accession>A0A2P2Q8C0</accession>
<reference evidence="1" key="1">
    <citation type="submission" date="2018-02" db="EMBL/GenBank/DDBJ databases">
        <title>Rhizophora mucronata_Transcriptome.</title>
        <authorList>
            <person name="Meera S.P."/>
            <person name="Sreeshan A."/>
            <person name="Augustine A."/>
        </authorList>
    </citation>
    <scope>NUCLEOTIDE SEQUENCE</scope>
    <source>
        <tissue evidence="1">Leaf</tissue>
    </source>
</reference>
<name>A0A2P2Q8C0_RHIMU</name>
<evidence type="ECO:0000313" key="1">
    <source>
        <dbReference type="EMBL" id="MBX63236.1"/>
    </source>
</evidence>
<protein>
    <submittedName>
        <fullName evidence="1">Uncharacterized protein</fullName>
    </submittedName>
</protein>
<dbReference type="AlphaFoldDB" id="A0A2P2Q8C0"/>
<sequence>MSLVVSFLAEFESCLRIYKSN</sequence>